<evidence type="ECO:0000259" key="7">
    <source>
        <dbReference type="Pfam" id="PF00248"/>
    </source>
</evidence>
<gene>
    <name evidence="8" type="primary">yvgN_2</name>
    <name evidence="8" type="ORF">NCTC10172_00638</name>
</gene>
<evidence type="ECO:0000256" key="1">
    <source>
        <dbReference type="ARBA" id="ARBA00007905"/>
    </source>
</evidence>
<dbReference type="EMBL" id="LR215050">
    <property type="protein sequence ID" value="VEU82619.1"/>
    <property type="molecule type" value="Genomic_DNA"/>
</dbReference>
<evidence type="ECO:0000256" key="2">
    <source>
        <dbReference type="ARBA" id="ARBA00022857"/>
    </source>
</evidence>
<organism evidence="8 9">
    <name type="scientific">Acholeplasma hippikon</name>
    <dbReference type="NCBI Taxonomy" id="264636"/>
    <lineage>
        <taxon>Bacteria</taxon>
        <taxon>Bacillati</taxon>
        <taxon>Mycoplasmatota</taxon>
        <taxon>Mollicutes</taxon>
        <taxon>Acholeplasmatales</taxon>
        <taxon>Acholeplasmataceae</taxon>
        <taxon>Acholeplasma</taxon>
    </lineage>
</organism>
<proteinExistence type="inferred from homology"/>
<dbReference type="PROSITE" id="PS00062">
    <property type="entry name" value="ALDOKETO_REDUCTASE_2"/>
    <property type="match status" value="1"/>
</dbReference>
<dbReference type="PANTHER" id="PTHR43827">
    <property type="entry name" value="2,5-DIKETO-D-GLUCONIC ACID REDUCTASE"/>
    <property type="match status" value="1"/>
</dbReference>
<dbReference type="InterPro" id="IPR018170">
    <property type="entry name" value="Aldo/ket_reductase_CS"/>
</dbReference>
<keyword evidence="9" id="KW-1185">Reference proteome</keyword>
<dbReference type="STRING" id="1408416.GCA_000702765_00848"/>
<dbReference type="InterPro" id="IPR036812">
    <property type="entry name" value="NAD(P)_OxRdtase_dom_sf"/>
</dbReference>
<accession>A0A449BJI2</accession>
<dbReference type="AlphaFoldDB" id="A0A449BJI2"/>
<dbReference type="PANTHER" id="PTHR43827:SF3">
    <property type="entry name" value="NADP-DEPENDENT OXIDOREDUCTASE DOMAIN-CONTAINING PROTEIN"/>
    <property type="match status" value="1"/>
</dbReference>
<dbReference type="Gene3D" id="3.20.20.100">
    <property type="entry name" value="NADP-dependent oxidoreductase domain"/>
    <property type="match status" value="1"/>
</dbReference>
<dbReference type="FunFam" id="3.20.20.100:FF:000015">
    <property type="entry name" value="Oxidoreductase, aldo/keto reductase family"/>
    <property type="match status" value="1"/>
</dbReference>
<dbReference type="RefSeq" id="WP_035369244.1">
    <property type="nucleotide sequence ID" value="NZ_LR215050.1"/>
</dbReference>
<dbReference type="EC" id="1.1.1.-" evidence="8"/>
<feature type="domain" description="NADP-dependent oxidoreductase" evidence="7">
    <location>
        <begin position="16"/>
        <end position="263"/>
    </location>
</feature>
<dbReference type="SUPFAM" id="SSF51430">
    <property type="entry name" value="NAD(P)-linked oxidoreductase"/>
    <property type="match status" value="1"/>
</dbReference>
<feature type="active site" description="Proton donor" evidence="4">
    <location>
        <position position="49"/>
    </location>
</feature>
<dbReference type="GO" id="GO:0016616">
    <property type="term" value="F:oxidoreductase activity, acting on the CH-OH group of donors, NAD or NADP as acceptor"/>
    <property type="evidence" value="ECO:0007669"/>
    <property type="project" value="UniProtKB-ARBA"/>
</dbReference>
<dbReference type="Proteomes" id="UP000290909">
    <property type="component" value="Chromosome"/>
</dbReference>
<evidence type="ECO:0000256" key="6">
    <source>
        <dbReference type="PIRSR" id="PIRSR000097-3"/>
    </source>
</evidence>
<evidence type="ECO:0000256" key="5">
    <source>
        <dbReference type="PIRSR" id="PIRSR000097-2"/>
    </source>
</evidence>
<evidence type="ECO:0000313" key="8">
    <source>
        <dbReference type="EMBL" id="VEU82619.1"/>
    </source>
</evidence>
<keyword evidence="2" id="KW-0521">NADP</keyword>
<evidence type="ECO:0000313" key="9">
    <source>
        <dbReference type="Proteomes" id="UP000290909"/>
    </source>
</evidence>
<feature type="binding site" evidence="5">
    <location>
        <position position="108"/>
    </location>
    <ligand>
        <name>substrate</name>
    </ligand>
</feature>
<sequence>MKYITLHNGVRMPQFGLGTFKVEAGESAYETVKRALKIGYRHIDTAIMYGNEADVAKAIKDSGIKREEIFVTSKFFKLYSGDKEKIRKDIDASLSRLDLGYVDLMLIHWPNMDEKINQAAWSVLEEYYEKGAFRAIGVSNFQIHHLERLLESAKIVPMINQVECHPLLAQFGLQKYLISKGIQMTSYGPFAKGRVFEEPTASEIKSIAEKHQATITQVIIAWGLQRGIVMIPKSVHEDRLIENFNGTELVLSQSEMERMNALNRGARVYTDPDNNAVT</sequence>
<reference evidence="8 9" key="1">
    <citation type="submission" date="2019-01" db="EMBL/GenBank/DDBJ databases">
        <authorList>
            <consortium name="Pathogen Informatics"/>
        </authorList>
    </citation>
    <scope>NUCLEOTIDE SEQUENCE [LARGE SCALE GENOMIC DNA]</scope>
    <source>
        <strain evidence="8 9">NCTC10172</strain>
    </source>
</reference>
<comment type="similarity">
    <text evidence="1">Belongs to the aldo/keto reductase family.</text>
</comment>
<dbReference type="PRINTS" id="PR00069">
    <property type="entry name" value="ALDKETRDTASE"/>
</dbReference>
<protein>
    <submittedName>
        <fullName evidence="8">Glyoxal reductase</fullName>
        <ecNumber evidence="8">1.1.1.-</ecNumber>
    </submittedName>
</protein>
<dbReference type="KEGG" id="ahk:NCTC10172_00638"/>
<feature type="site" description="Lowers pKa of active site Tyr" evidence="6">
    <location>
        <position position="74"/>
    </location>
</feature>
<keyword evidence="3 8" id="KW-0560">Oxidoreductase</keyword>
<dbReference type="InterPro" id="IPR020471">
    <property type="entry name" value="AKR"/>
</dbReference>
<evidence type="ECO:0000256" key="4">
    <source>
        <dbReference type="PIRSR" id="PIRSR000097-1"/>
    </source>
</evidence>
<dbReference type="PIRSF" id="PIRSF000097">
    <property type="entry name" value="AKR"/>
    <property type="match status" value="1"/>
</dbReference>
<name>A0A449BJI2_9MOLU</name>
<dbReference type="Pfam" id="PF00248">
    <property type="entry name" value="Aldo_ket_red"/>
    <property type="match status" value="1"/>
</dbReference>
<evidence type="ECO:0000256" key="3">
    <source>
        <dbReference type="ARBA" id="ARBA00023002"/>
    </source>
</evidence>
<dbReference type="InterPro" id="IPR023210">
    <property type="entry name" value="NADP_OxRdtase_dom"/>
</dbReference>